<dbReference type="PANTHER" id="PTHR14402">
    <property type="entry name" value="RECEPTOR TRANSPORTING PROTEIN"/>
    <property type="match status" value="1"/>
</dbReference>
<dbReference type="GO" id="GO:0006612">
    <property type="term" value="P:protein targeting to membrane"/>
    <property type="evidence" value="ECO:0007669"/>
    <property type="project" value="TreeGrafter"/>
</dbReference>
<reference evidence="9 10" key="1">
    <citation type="submission" date="2016-07" db="EMBL/GenBank/DDBJ databases">
        <title>Disparate Historic Effective Population Sizes Predicted by Modern Levels of Genome Diversity for the Scaled Quail (Callipepla squamata) and the Northern Bobwhite (Colinus virginianus): Inferences from First and Second Generation Draft Genome Assemblies for Sympatric New World Quail.</title>
        <authorList>
            <person name="Oldeschulte D.L."/>
            <person name="Halley Y.A."/>
            <person name="Bhattarai E.K."/>
            <person name="Brashear W.A."/>
            <person name="Hill J."/>
            <person name="Metz R.P."/>
            <person name="Johnson C.D."/>
            <person name="Rollins D."/>
            <person name="Peterson M.J."/>
            <person name="Bickhart D.M."/>
            <person name="Decker J.E."/>
            <person name="Seabury C.M."/>
        </authorList>
    </citation>
    <scope>NUCLEOTIDE SEQUENCE [LARGE SCALE GENOMIC DNA]</scope>
    <source>
        <strain evidence="9 10">Texas</strain>
        <tissue evidence="9">Leg muscle</tissue>
    </source>
</reference>
<dbReference type="InterPro" id="IPR026096">
    <property type="entry name" value="R-trans_p"/>
</dbReference>
<dbReference type="Pfam" id="PF13695">
    <property type="entry name" value="Zn_ribbon_3CxxC"/>
    <property type="match status" value="1"/>
</dbReference>
<dbReference type="STRING" id="9009.A0A226MPG7"/>
<accession>A0A226MPG7</accession>
<evidence type="ECO:0000256" key="4">
    <source>
        <dbReference type="ARBA" id="ARBA00022771"/>
    </source>
</evidence>
<evidence type="ECO:0000256" key="1">
    <source>
        <dbReference type="ARBA" id="ARBA00004167"/>
    </source>
</evidence>
<keyword evidence="6" id="KW-1133">Transmembrane helix</keyword>
<keyword evidence="4" id="KW-0863">Zinc-finger</keyword>
<dbReference type="GO" id="GO:0016020">
    <property type="term" value="C:membrane"/>
    <property type="evidence" value="ECO:0007669"/>
    <property type="project" value="UniProtKB-SubCell"/>
</dbReference>
<feature type="non-terminal residue" evidence="9">
    <location>
        <position position="1"/>
    </location>
</feature>
<gene>
    <name evidence="9" type="ORF">ASZ78_000928</name>
</gene>
<feature type="domain" description="3CxxC-type" evidence="8">
    <location>
        <begin position="62"/>
        <end position="169"/>
    </location>
</feature>
<dbReference type="GO" id="GO:0001580">
    <property type="term" value="P:detection of chemical stimulus involved in sensory perception of bitter taste"/>
    <property type="evidence" value="ECO:0007669"/>
    <property type="project" value="TreeGrafter"/>
</dbReference>
<dbReference type="GO" id="GO:0008270">
    <property type="term" value="F:zinc ion binding"/>
    <property type="evidence" value="ECO:0007669"/>
    <property type="project" value="UniProtKB-KW"/>
</dbReference>
<keyword evidence="5" id="KW-0862">Zinc</keyword>
<dbReference type="AlphaFoldDB" id="A0A226MPG7"/>
<keyword evidence="3" id="KW-0479">Metal-binding</keyword>
<dbReference type="OrthoDB" id="8121437at2759"/>
<evidence type="ECO:0000256" key="3">
    <source>
        <dbReference type="ARBA" id="ARBA00022723"/>
    </source>
</evidence>
<evidence type="ECO:0000313" key="9">
    <source>
        <dbReference type="EMBL" id="OXB57194.1"/>
    </source>
</evidence>
<proteinExistence type="predicted"/>
<organism evidence="9 10">
    <name type="scientific">Callipepla squamata</name>
    <name type="common">Scaled quail</name>
    <dbReference type="NCBI Taxonomy" id="9009"/>
    <lineage>
        <taxon>Eukaryota</taxon>
        <taxon>Metazoa</taxon>
        <taxon>Chordata</taxon>
        <taxon>Craniata</taxon>
        <taxon>Vertebrata</taxon>
        <taxon>Euteleostomi</taxon>
        <taxon>Archelosauria</taxon>
        <taxon>Archosauria</taxon>
        <taxon>Dinosauria</taxon>
        <taxon>Saurischia</taxon>
        <taxon>Theropoda</taxon>
        <taxon>Coelurosauria</taxon>
        <taxon>Aves</taxon>
        <taxon>Neognathae</taxon>
        <taxon>Galloanserae</taxon>
        <taxon>Galliformes</taxon>
        <taxon>Odontophoridae</taxon>
        <taxon>Callipepla</taxon>
    </lineage>
</organism>
<evidence type="ECO:0000256" key="6">
    <source>
        <dbReference type="ARBA" id="ARBA00022989"/>
    </source>
</evidence>
<name>A0A226MPG7_CALSU</name>
<dbReference type="SMART" id="SM01328">
    <property type="entry name" value="zf-3CxxC"/>
    <property type="match status" value="1"/>
</dbReference>
<dbReference type="Proteomes" id="UP000198323">
    <property type="component" value="Unassembled WGS sequence"/>
</dbReference>
<sequence length="257" mass="30059">SCKLDLGHCYFPTLYWTMKKWKEIFAEKVASMRLMDPWVFQEDDCLELHNLKPGWREFLQNHASGRFQCSQCLYKWSSARVHILFHMCYGMVLMRIFRQACKYCHEPQLEKPIFSLENIERLLHNLVLKILEDFYNVPMQLSDLLEVVVDGCHATGPHDKTHCEGCRLGVCNRPRAAVESGAGKNKVGMSKAQKIKMDVGNFQKTKTGTKKAWKPRKDGEKAFLITSPLLLFHLPQPRHQQMELRHLRHYTGKRWGQ</sequence>
<dbReference type="GO" id="GO:0051205">
    <property type="term" value="P:protein insertion into membrane"/>
    <property type="evidence" value="ECO:0007669"/>
    <property type="project" value="TreeGrafter"/>
</dbReference>
<dbReference type="InterPro" id="IPR027377">
    <property type="entry name" value="ZAR1/RTP1-5-like_Znf-3CxxC"/>
</dbReference>
<comment type="caution">
    <text evidence="9">The sequence shown here is derived from an EMBL/GenBank/DDBJ whole genome shotgun (WGS) entry which is preliminary data.</text>
</comment>
<evidence type="ECO:0000256" key="7">
    <source>
        <dbReference type="ARBA" id="ARBA00023136"/>
    </source>
</evidence>
<keyword evidence="10" id="KW-1185">Reference proteome</keyword>
<dbReference type="PANTHER" id="PTHR14402:SF8">
    <property type="entry name" value="RECEPTOR-TRANSPORTING PROTEIN 4"/>
    <property type="match status" value="1"/>
</dbReference>
<keyword evidence="2" id="KW-0812">Transmembrane</keyword>
<evidence type="ECO:0000256" key="2">
    <source>
        <dbReference type="ARBA" id="ARBA00022692"/>
    </source>
</evidence>
<dbReference type="GO" id="GO:0031849">
    <property type="term" value="F:olfactory receptor binding"/>
    <property type="evidence" value="ECO:0007669"/>
    <property type="project" value="TreeGrafter"/>
</dbReference>
<evidence type="ECO:0000313" key="10">
    <source>
        <dbReference type="Proteomes" id="UP000198323"/>
    </source>
</evidence>
<dbReference type="EMBL" id="MCFN01000566">
    <property type="protein sequence ID" value="OXB57194.1"/>
    <property type="molecule type" value="Genomic_DNA"/>
</dbReference>
<comment type="subcellular location">
    <subcellularLocation>
        <location evidence="1">Membrane</location>
        <topology evidence="1">Single-pass membrane protein</topology>
    </subcellularLocation>
</comment>
<protein>
    <recommendedName>
        <fullName evidence="8">3CxxC-type domain-containing protein</fullName>
    </recommendedName>
</protein>
<evidence type="ECO:0000259" key="8">
    <source>
        <dbReference type="SMART" id="SM01328"/>
    </source>
</evidence>
<keyword evidence="7" id="KW-0472">Membrane</keyword>
<evidence type="ECO:0000256" key="5">
    <source>
        <dbReference type="ARBA" id="ARBA00022833"/>
    </source>
</evidence>